<feature type="compositionally biased region" description="Low complexity" evidence="2">
    <location>
        <begin position="23"/>
        <end position="34"/>
    </location>
</feature>
<evidence type="ECO:0000256" key="2">
    <source>
        <dbReference type="SAM" id="MobiDB-lite"/>
    </source>
</evidence>
<dbReference type="Proteomes" id="UP001216390">
    <property type="component" value="Chromosome"/>
</dbReference>
<organism evidence="3 4">
    <name type="scientific">Iamia majanohamensis</name>
    <dbReference type="NCBI Taxonomy" id="467976"/>
    <lineage>
        <taxon>Bacteria</taxon>
        <taxon>Bacillati</taxon>
        <taxon>Actinomycetota</taxon>
        <taxon>Acidimicrobiia</taxon>
        <taxon>Acidimicrobiales</taxon>
        <taxon>Iamiaceae</taxon>
        <taxon>Iamia</taxon>
    </lineage>
</organism>
<dbReference type="KEGG" id="ima:PO878_13450"/>
<accession>A0AAE9Y6Y8</accession>
<reference evidence="3" key="1">
    <citation type="submission" date="2023-01" db="EMBL/GenBank/DDBJ databases">
        <title>The diversity of Class Acidimicrobiia in South China Sea sediment environments and the proposal of Iamia marina sp. nov., a novel species of the genus Iamia.</title>
        <authorList>
            <person name="He Y."/>
            <person name="Tian X."/>
        </authorList>
    </citation>
    <scope>NUCLEOTIDE SEQUENCE</scope>
    <source>
        <strain evidence="3">DSM 19957</strain>
    </source>
</reference>
<evidence type="ECO:0000313" key="3">
    <source>
        <dbReference type="EMBL" id="WCO65503.1"/>
    </source>
</evidence>
<evidence type="ECO:0000313" key="4">
    <source>
        <dbReference type="Proteomes" id="UP001216390"/>
    </source>
</evidence>
<feature type="coiled-coil region" evidence="1">
    <location>
        <begin position="53"/>
        <end position="84"/>
    </location>
</feature>
<keyword evidence="4" id="KW-1185">Reference proteome</keyword>
<sequence length="91" mass="9709">MTLHPAIRLASATHLGAPPPDDTPAAEGPTARARAAARHAAGRVLDRVGDRAAAATAGQVEQLRDELERTRAELMAEIELLRAELEARDRP</sequence>
<dbReference type="RefSeq" id="WP_272735028.1">
    <property type="nucleotide sequence ID" value="NZ_CP116942.1"/>
</dbReference>
<name>A0AAE9Y6Y8_9ACTN</name>
<keyword evidence="1" id="KW-0175">Coiled coil</keyword>
<dbReference type="AlphaFoldDB" id="A0AAE9Y6Y8"/>
<proteinExistence type="predicted"/>
<feature type="region of interest" description="Disordered" evidence="2">
    <location>
        <begin position="10"/>
        <end position="39"/>
    </location>
</feature>
<gene>
    <name evidence="3" type="ORF">PO878_13450</name>
</gene>
<dbReference type="EMBL" id="CP116942">
    <property type="protein sequence ID" value="WCO65503.1"/>
    <property type="molecule type" value="Genomic_DNA"/>
</dbReference>
<evidence type="ECO:0000256" key="1">
    <source>
        <dbReference type="SAM" id="Coils"/>
    </source>
</evidence>
<protein>
    <submittedName>
        <fullName evidence="3">Uncharacterized protein</fullName>
    </submittedName>
</protein>